<dbReference type="InterPro" id="IPR051873">
    <property type="entry name" value="KNR4/SMI1_regulator"/>
</dbReference>
<evidence type="ECO:0000313" key="2">
    <source>
        <dbReference type="EMBL" id="RRJ91312.1"/>
    </source>
</evidence>
<dbReference type="Pfam" id="PF09346">
    <property type="entry name" value="SMI1_KNR4"/>
    <property type="match status" value="1"/>
</dbReference>
<organism evidence="2 3">
    <name type="scientific">Paenimyroides tangerinum</name>
    <dbReference type="NCBI Taxonomy" id="2488728"/>
    <lineage>
        <taxon>Bacteria</taxon>
        <taxon>Pseudomonadati</taxon>
        <taxon>Bacteroidota</taxon>
        <taxon>Flavobacteriia</taxon>
        <taxon>Flavobacteriales</taxon>
        <taxon>Flavobacteriaceae</taxon>
        <taxon>Paenimyroides</taxon>
    </lineage>
</organism>
<dbReference type="InterPro" id="IPR037883">
    <property type="entry name" value="Knr4/Smi1-like_sf"/>
</dbReference>
<proteinExistence type="predicted"/>
<keyword evidence="3" id="KW-1185">Reference proteome</keyword>
<dbReference type="Gene3D" id="3.40.1580.10">
    <property type="entry name" value="SMI1/KNR4-like"/>
    <property type="match status" value="1"/>
</dbReference>
<sequence>MDQAWNKLIKCLDQITDNFKEFNYDLHPGVTDKKILSLENTIKKQFPDDFKAFYKIHNGENAHGYGIMKGEEFLSMERILEEWNVWKELLESNSFTDDEDDAFVSDPDTGIKNNWWNINWIPFTYDGAGNHICIDLDPTDEGNYGQIIRVWHDDSVRELLANSFTEWINNYIYQLENNEYIFSDDYGILIHKSDLEDWEEE</sequence>
<feature type="domain" description="Knr4/Smi1-like" evidence="1">
    <location>
        <begin position="29"/>
        <end position="170"/>
    </location>
</feature>
<name>A0A3P3W824_9FLAO</name>
<accession>A0A3P3W824</accession>
<gene>
    <name evidence="2" type="ORF">EG240_06470</name>
</gene>
<dbReference type="OrthoDB" id="355909at2"/>
<dbReference type="SMART" id="SM00860">
    <property type="entry name" value="SMI1_KNR4"/>
    <property type="match status" value="1"/>
</dbReference>
<dbReference type="AlphaFoldDB" id="A0A3P3W824"/>
<dbReference type="PANTHER" id="PTHR47432">
    <property type="entry name" value="CELL WALL ASSEMBLY REGULATOR SMI1"/>
    <property type="match status" value="1"/>
</dbReference>
<reference evidence="2 3" key="1">
    <citation type="submission" date="2018-11" db="EMBL/GenBank/DDBJ databases">
        <title>Flavobacterium sp. nov., YIM 102701-2 draft genome.</title>
        <authorList>
            <person name="Li G."/>
            <person name="Jiang Y."/>
        </authorList>
    </citation>
    <scope>NUCLEOTIDE SEQUENCE [LARGE SCALE GENOMIC DNA]</scope>
    <source>
        <strain evidence="2 3">YIM 102701-2</strain>
    </source>
</reference>
<comment type="caution">
    <text evidence="2">The sequence shown here is derived from an EMBL/GenBank/DDBJ whole genome shotgun (WGS) entry which is preliminary data.</text>
</comment>
<dbReference type="EMBL" id="RQVQ01000011">
    <property type="protein sequence ID" value="RRJ91312.1"/>
    <property type="molecule type" value="Genomic_DNA"/>
</dbReference>
<protein>
    <recommendedName>
        <fullName evidence="1">Knr4/Smi1-like domain-containing protein</fullName>
    </recommendedName>
</protein>
<dbReference type="PANTHER" id="PTHR47432:SF1">
    <property type="entry name" value="CELL WALL ASSEMBLY REGULATOR SMI1"/>
    <property type="match status" value="1"/>
</dbReference>
<dbReference type="Proteomes" id="UP000275719">
    <property type="component" value="Unassembled WGS sequence"/>
</dbReference>
<evidence type="ECO:0000313" key="3">
    <source>
        <dbReference type="Proteomes" id="UP000275719"/>
    </source>
</evidence>
<evidence type="ECO:0000259" key="1">
    <source>
        <dbReference type="SMART" id="SM00860"/>
    </source>
</evidence>
<dbReference type="SUPFAM" id="SSF160631">
    <property type="entry name" value="SMI1/KNR4-like"/>
    <property type="match status" value="1"/>
</dbReference>
<dbReference type="InterPro" id="IPR018958">
    <property type="entry name" value="Knr4/Smi1-like_dom"/>
</dbReference>
<dbReference type="RefSeq" id="WP_125018580.1">
    <property type="nucleotide sequence ID" value="NZ_RQVQ01000011.1"/>
</dbReference>